<keyword evidence="1" id="KW-0812">Transmembrane</keyword>
<reference evidence="3" key="1">
    <citation type="journal article" date="2019" name="Int. J. Syst. Evol. Microbiol.">
        <title>The Global Catalogue of Microorganisms (GCM) 10K type strain sequencing project: providing services to taxonomists for standard genome sequencing and annotation.</title>
        <authorList>
            <consortium name="The Broad Institute Genomics Platform"/>
            <consortium name="The Broad Institute Genome Sequencing Center for Infectious Disease"/>
            <person name="Wu L."/>
            <person name="Ma J."/>
        </authorList>
    </citation>
    <scope>NUCLEOTIDE SEQUENCE [LARGE SCALE GENOMIC DNA]</scope>
    <source>
        <strain evidence="3">CCUG 56042</strain>
    </source>
</reference>
<evidence type="ECO:0000313" key="3">
    <source>
        <dbReference type="Proteomes" id="UP001596103"/>
    </source>
</evidence>
<keyword evidence="1" id="KW-1133">Transmembrane helix</keyword>
<keyword evidence="1" id="KW-0472">Membrane</keyword>
<dbReference type="RefSeq" id="WP_296650633.1">
    <property type="nucleotide sequence ID" value="NZ_JBHSMP010000030.1"/>
</dbReference>
<evidence type="ECO:0000256" key="1">
    <source>
        <dbReference type="SAM" id="Phobius"/>
    </source>
</evidence>
<keyword evidence="3" id="KW-1185">Reference proteome</keyword>
<accession>A0ABW0JEB6</accession>
<protein>
    <submittedName>
        <fullName evidence="2">Heme exporter protein CcmD</fullName>
    </submittedName>
</protein>
<dbReference type="Proteomes" id="UP001596103">
    <property type="component" value="Unassembled WGS sequence"/>
</dbReference>
<gene>
    <name evidence="2" type="ORF">ACFPTO_20745</name>
</gene>
<evidence type="ECO:0000313" key="2">
    <source>
        <dbReference type="EMBL" id="MFC5431210.1"/>
    </source>
</evidence>
<comment type="caution">
    <text evidence="2">The sequence shown here is derived from an EMBL/GenBank/DDBJ whole genome shotgun (WGS) entry which is preliminary data.</text>
</comment>
<sequence length="67" mass="7381">MSEFFHLWWSDWASFLRMGRYGVHVWGSVASVVVALAAEQLALKLRARRAQLGAHNAALAATQGESP</sequence>
<proteinExistence type="predicted"/>
<name>A0ABW0JEB6_9BURK</name>
<dbReference type="EMBL" id="JBHSMP010000030">
    <property type="protein sequence ID" value="MFC5431210.1"/>
    <property type="molecule type" value="Genomic_DNA"/>
</dbReference>
<organism evidence="2 3">
    <name type="scientific">Paraburkholderia denitrificans</name>
    <dbReference type="NCBI Taxonomy" id="694025"/>
    <lineage>
        <taxon>Bacteria</taxon>
        <taxon>Pseudomonadati</taxon>
        <taxon>Pseudomonadota</taxon>
        <taxon>Betaproteobacteria</taxon>
        <taxon>Burkholderiales</taxon>
        <taxon>Burkholderiaceae</taxon>
        <taxon>Paraburkholderia</taxon>
    </lineage>
</organism>
<feature type="transmembrane region" description="Helical" evidence="1">
    <location>
        <begin position="20"/>
        <end position="38"/>
    </location>
</feature>